<feature type="transmembrane region" description="Helical" evidence="9">
    <location>
        <begin position="330"/>
        <end position="353"/>
    </location>
</feature>
<proteinExistence type="inferred from homology"/>
<reference evidence="10" key="2">
    <citation type="submission" date="2016-04" db="EMBL/GenBank/DDBJ databases">
        <authorList>
            <person name="Evans L.H."/>
            <person name="Alamgir A."/>
            <person name="Owens N."/>
            <person name="Weber N.D."/>
            <person name="Virtaneva K."/>
            <person name="Barbian K."/>
            <person name="Babar A."/>
            <person name="Rosenke K."/>
        </authorList>
    </citation>
    <scope>NUCLEOTIDE SEQUENCE [LARGE SCALE GENOMIC DNA]</scope>
    <source>
        <strain evidence="10">RUTW2-3</strain>
    </source>
</reference>
<comment type="similarity">
    <text evidence="2">Belongs to the branched chain amino acid transporter family.</text>
</comment>
<feature type="transmembrane region" description="Helical" evidence="9">
    <location>
        <begin position="163"/>
        <end position="184"/>
    </location>
</feature>
<dbReference type="KEGG" id="rkr:I6G21_05485"/>
<dbReference type="GeneID" id="61262825"/>
<reference evidence="10 12" key="3">
    <citation type="submission" date="2016-06" db="EMBL/GenBank/DDBJ databases">
        <title>Identification of putative biosynthetic pathways for the production of bioactive secondary metabolites by the marine actinomycete Kocuria kristinae RUTW2-3.</title>
        <authorList>
            <person name="Waterworth S.C."/>
            <person name="Walmsley T.A."/>
            <person name="Matongo T."/>
            <person name="Davies-Coleman M.T."/>
            <person name="Dorrington R.A."/>
        </authorList>
    </citation>
    <scope>NUCLEOTIDE SEQUENCE [LARGE SCALE GENOMIC DNA]</scope>
    <source>
        <strain evidence="12">RuSp02-3</strain>
        <strain evidence="10">RUTW2-3</strain>
    </source>
</reference>
<feature type="transmembrane region" description="Helical" evidence="9">
    <location>
        <begin position="384"/>
        <end position="405"/>
    </location>
</feature>
<evidence type="ECO:0000256" key="6">
    <source>
        <dbReference type="ARBA" id="ARBA00022970"/>
    </source>
</evidence>
<dbReference type="InterPro" id="IPR004685">
    <property type="entry name" value="Brnchd-chn_aa_trnsp_Livcs"/>
</dbReference>
<gene>
    <name evidence="11" type="primary">brnQ</name>
    <name evidence="10" type="ORF">AN277_0202505</name>
    <name evidence="11" type="ORF">I6G21_05485</name>
</gene>
<evidence type="ECO:0000256" key="2">
    <source>
        <dbReference type="ARBA" id="ARBA00008540"/>
    </source>
</evidence>
<evidence type="ECO:0000313" key="11">
    <source>
        <dbReference type="EMBL" id="QPT52807.1"/>
    </source>
</evidence>
<feature type="transmembrane region" description="Helical" evidence="9">
    <location>
        <begin position="425"/>
        <end position="441"/>
    </location>
</feature>
<evidence type="ECO:0000313" key="12">
    <source>
        <dbReference type="Proteomes" id="UP000053171"/>
    </source>
</evidence>
<dbReference type="GO" id="GO:0015188">
    <property type="term" value="F:L-isoleucine transmembrane transporter activity"/>
    <property type="evidence" value="ECO:0007669"/>
    <property type="project" value="TreeGrafter"/>
</dbReference>
<feature type="transmembrane region" description="Helical" evidence="9">
    <location>
        <begin position="131"/>
        <end position="151"/>
    </location>
</feature>
<reference evidence="12" key="1">
    <citation type="submission" date="2016-04" db="EMBL/GenBank/DDBJ databases">
        <authorList>
            <person name="Waterworth S."/>
            <person name="Matcher G."/>
        </authorList>
    </citation>
    <scope>NUCLEOTIDE SEQUENCE [LARGE SCALE GENOMIC DNA]</scope>
    <source>
        <strain evidence="12">RuSp02-3</strain>
    </source>
</reference>
<evidence type="ECO:0000256" key="7">
    <source>
        <dbReference type="ARBA" id="ARBA00022989"/>
    </source>
</evidence>
<evidence type="ECO:0000256" key="4">
    <source>
        <dbReference type="ARBA" id="ARBA00022475"/>
    </source>
</evidence>
<keyword evidence="7 9" id="KW-1133">Transmembrane helix</keyword>
<keyword evidence="12" id="KW-1185">Reference proteome</keyword>
<dbReference type="GO" id="GO:0015818">
    <property type="term" value="P:isoleucine transport"/>
    <property type="evidence" value="ECO:0007669"/>
    <property type="project" value="TreeGrafter"/>
</dbReference>
<feature type="transmembrane region" description="Helical" evidence="9">
    <location>
        <begin position="238"/>
        <end position="259"/>
    </location>
</feature>
<feature type="transmembrane region" description="Helical" evidence="9">
    <location>
        <begin position="359"/>
        <end position="377"/>
    </location>
</feature>
<dbReference type="RefSeq" id="WP_064724969.1">
    <property type="nucleotide sequence ID" value="NZ_CP065738.1"/>
</dbReference>
<dbReference type="GO" id="GO:0015820">
    <property type="term" value="P:L-leucine transport"/>
    <property type="evidence" value="ECO:0007669"/>
    <property type="project" value="TreeGrafter"/>
</dbReference>
<evidence type="ECO:0000313" key="13">
    <source>
        <dbReference type="Proteomes" id="UP000594975"/>
    </source>
</evidence>
<comment type="subcellular location">
    <subcellularLocation>
        <location evidence="1">Cell membrane</location>
        <topology evidence="1">Multi-pass membrane protein</topology>
    </subcellularLocation>
</comment>
<dbReference type="AlphaFoldDB" id="A0A199NUK8"/>
<evidence type="ECO:0000256" key="9">
    <source>
        <dbReference type="SAM" id="Phobius"/>
    </source>
</evidence>
<feature type="transmembrane region" description="Helical" evidence="9">
    <location>
        <begin position="293"/>
        <end position="318"/>
    </location>
</feature>
<keyword evidence="8 9" id="KW-0472">Membrane</keyword>
<dbReference type="GO" id="GO:0015190">
    <property type="term" value="F:L-leucine transmembrane transporter activity"/>
    <property type="evidence" value="ECO:0007669"/>
    <property type="project" value="TreeGrafter"/>
</dbReference>
<dbReference type="EMBL" id="CP065738">
    <property type="protein sequence ID" value="QPT52807.1"/>
    <property type="molecule type" value="Genomic_DNA"/>
</dbReference>
<dbReference type="PANTHER" id="PTHR30588">
    <property type="entry name" value="BRANCHED-CHAIN AMINO ACID TRANSPORT SYSTEM 2 CARRIER PROTEIN"/>
    <property type="match status" value="1"/>
</dbReference>
<name>A0A199NUK8_9MICC</name>
<evidence type="ECO:0000256" key="1">
    <source>
        <dbReference type="ARBA" id="ARBA00004651"/>
    </source>
</evidence>
<dbReference type="GO" id="GO:0005304">
    <property type="term" value="F:L-valine transmembrane transporter activity"/>
    <property type="evidence" value="ECO:0007669"/>
    <property type="project" value="TreeGrafter"/>
</dbReference>
<evidence type="ECO:0000256" key="5">
    <source>
        <dbReference type="ARBA" id="ARBA00022692"/>
    </source>
</evidence>
<feature type="transmembrane region" description="Helical" evidence="9">
    <location>
        <begin position="204"/>
        <end position="226"/>
    </location>
</feature>
<sequence length="467" mass="48938">MTNAPEAAPGRPRRTERTGVVIVVAAMMLFSMFFGAGNLIFPPILGASSGESFVPAVLGFLSSGVLLPVLAVLAIAITGRDVQDLASRGGRIFGVIFPVLIYLSIGAFYALPRTATVSFSTTITPNFGWDSWGATALFSAVFFLITLALAFDPRNIVDALGKFLTPALIILLVIMVVLGIANLHSDPGAATEEYASHPYSAGFLEGYLTMDSLAALAFGIVVVSALRQKGVPTGPSLVRGVSLSGIIAGVLLAVVYVGLGVIGHRIPDAAGYPDGASLLSAAAAQTMGRPGAWVFGLIVLLACLTTSVGLLGATSEFFAKLVPAIPYRWWAVIFTIIAFLVSTLGLSTVIAIAGPIVGFLYPAAITLIFLTLVEPLLRRRLNLTYVFSLTVAIIWSALMSADSLGWGSSWIEPLTGWAPGYEQELGWFFPTLAAAIVGYIIDLSRGAKKAVPVGGETKAEAEDRVLG</sequence>
<dbReference type="EMBL" id="LJBJ02000003">
    <property type="protein sequence ID" value="OAX52505.1"/>
    <property type="molecule type" value="Genomic_DNA"/>
</dbReference>
<keyword evidence="3" id="KW-0813">Transport</keyword>
<dbReference type="Proteomes" id="UP000053171">
    <property type="component" value="Unassembled WGS sequence"/>
</dbReference>
<dbReference type="Proteomes" id="UP000594975">
    <property type="component" value="Chromosome"/>
</dbReference>
<evidence type="ECO:0000256" key="3">
    <source>
        <dbReference type="ARBA" id="ARBA00022448"/>
    </source>
</evidence>
<evidence type="ECO:0000256" key="8">
    <source>
        <dbReference type="ARBA" id="ARBA00023136"/>
    </source>
</evidence>
<accession>A0A199NUK8</accession>
<feature type="transmembrane region" description="Helical" evidence="9">
    <location>
        <begin position="89"/>
        <end position="111"/>
    </location>
</feature>
<reference evidence="11 13" key="4">
    <citation type="submission" date="2020-12" db="EMBL/GenBank/DDBJ databases">
        <title>FDA dAtabase for Regulatory Grade micrObial Sequences (FDA-ARGOS): Supporting development and validation of Infectious Disease Dx tests.</title>
        <authorList>
            <person name="Sproer C."/>
            <person name="Gronow S."/>
            <person name="Severitt S."/>
            <person name="Schroder I."/>
            <person name="Tallon L."/>
            <person name="Sadzewicz L."/>
            <person name="Zhao X."/>
            <person name="Boylan J."/>
            <person name="Ott S."/>
            <person name="Bowen H."/>
            <person name="Vavikolanu K."/>
            <person name="Mehta A."/>
            <person name="Aluvathingal J."/>
            <person name="Nadendla S."/>
            <person name="Lowell S."/>
            <person name="Myers T."/>
            <person name="Yan Y."/>
            <person name="Sichtig H."/>
        </authorList>
    </citation>
    <scope>NUCLEOTIDE SEQUENCE [LARGE SCALE GENOMIC DNA]</scope>
    <source>
        <strain evidence="11 13">FDAARGOS_864</strain>
    </source>
</reference>
<keyword evidence="5 9" id="KW-0812">Transmembrane</keyword>
<dbReference type="PANTHER" id="PTHR30588:SF7">
    <property type="entry name" value="BRANCHED-CHAIN AMINO ACID CARRIER PROTEIN SAOUHSC_01411-RELATED"/>
    <property type="match status" value="1"/>
</dbReference>
<organism evidence="10 12">
    <name type="scientific">Rothia kristinae</name>
    <dbReference type="NCBI Taxonomy" id="37923"/>
    <lineage>
        <taxon>Bacteria</taxon>
        <taxon>Bacillati</taxon>
        <taxon>Actinomycetota</taxon>
        <taxon>Actinomycetes</taxon>
        <taxon>Micrococcales</taxon>
        <taxon>Micrococcaceae</taxon>
        <taxon>Rothia</taxon>
    </lineage>
</organism>
<dbReference type="NCBIfam" id="TIGR00796">
    <property type="entry name" value="livcs"/>
    <property type="match status" value="1"/>
</dbReference>
<protein>
    <submittedName>
        <fullName evidence="11">Branched-chain amino acid transport system II carrier protein</fullName>
    </submittedName>
    <submittedName>
        <fullName evidence="10">Branched-chain amino acid transporter</fullName>
    </submittedName>
</protein>
<keyword evidence="4" id="KW-1003">Cell membrane</keyword>
<keyword evidence="6" id="KW-0029">Amino-acid transport</keyword>
<feature type="transmembrane region" description="Helical" evidence="9">
    <location>
        <begin position="53"/>
        <end position="77"/>
    </location>
</feature>
<dbReference type="GO" id="GO:0005886">
    <property type="term" value="C:plasma membrane"/>
    <property type="evidence" value="ECO:0007669"/>
    <property type="project" value="UniProtKB-SubCell"/>
</dbReference>
<dbReference type="Pfam" id="PF05525">
    <property type="entry name" value="Branch_AA_trans"/>
    <property type="match status" value="1"/>
</dbReference>
<feature type="transmembrane region" description="Helical" evidence="9">
    <location>
        <begin position="20"/>
        <end position="41"/>
    </location>
</feature>
<evidence type="ECO:0000313" key="10">
    <source>
        <dbReference type="EMBL" id="OAX52505.1"/>
    </source>
</evidence>